<dbReference type="Pfam" id="PF13087">
    <property type="entry name" value="AAA_12"/>
    <property type="match status" value="1"/>
</dbReference>
<reference evidence="3" key="1">
    <citation type="submission" date="2020-02" db="EMBL/GenBank/DDBJ databases">
        <authorList>
            <person name="Meier V. D."/>
        </authorList>
    </citation>
    <scope>NUCLEOTIDE SEQUENCE</scope>
    <source>
        <strain evidence="3">AVDCRST_MAG93</strain>
    </source>
</reference>
<keyword evidence="3" id="KW-0067">ATP-binding</keyword>
<sequence>DDAFFDLATPEFAHRFEESSASFLRALNSSFRRDLGRLRSLRKDRHDLGHEEALEDLRQVRRMADAQSWFEKNRMELVAALGNHYAGTRTDWGSLEDAIQTLRRLLLLIGDSAPPARFLDVLLGAHGGPAGLVPFAAALEAALVEVEKRFSELMEIAAVERQVPLGWYPLSDAPIDGLAHWLKDWLAGFAPFWSAADALNAVRIAKVSSTIELVAELGEAEAVRELEADLAARSDDLRAQFGHLFAGFETSWENVLRALAWTGRVTDHFGGVPPESFVQAVTGGASCDTARSTQLVTGIDVVTGLLNTLRPIFEPEAFHLHGQPFENTGLHMVAEWAESRLGALGQLDDWTDYRRALAYAEHSGLREFVQGLLRERPAKDKWDSVLLRHVYARWLTWRYDQAPALAQFRGRRHDELIQEHRRLDQLQWRMASQSIARRLVAKRPDPANIYMPGSEVVILMREANKKKRLRPLRRLFADLPTLLPTLKPCMLMSPISVAQLLGESSIEFDVVIFDEASQILPADAIGAIGRGRQLVVVGDQRQLPPTSFFAAGTQTDTDEEDQEEDEKALESILDVCATHLPSKSLLWHYRSRHENLIAFSNKHFYNNRLITFPSPDEGSRAVEFLYVEGGVYDRSSTRVNRLEAQRIADLVVEHVDRHPDLSLGVITFSEAQMIAVQMELDRRSRERPGLEKLLREDVADGFFVKNLENVQGDERDVILFSVGYGPDRAGKMTMNFGPLNRQGGERRLNVAITRARHRVKILASFRPDDIDLERTRAAGAVLLKQYLKYADQGPETLLGEMTAEVSEPESHFERAVADVLSEHGLRVVSRVGVGGFRIDIGIKDERSDRYLLGVECDGASYQTSKTARDRDRLRQQVLESLGWKIHRVWSTDWIKDPVREAQRIIEALERARLESPPPETNVPPPPAPLESPPPEMIVPPPPALSESTDHMEERSSQLDRVEEPLRPPTPPSPPVPSDEPAPSSVSSVVQRYRYVKLPSQGGPERFDSVTFGHLANMVIV</sequence>
<dbReference type="AlphaFoldDB" id="A0A6J4L618"/>
<keyword evidence="3" id="KW-0347">Helicase</keyword>
<dbReference type="Pfam" id="PF18741">
    <property type="entry name" value="MTES_1575"/>
    <property type="match status" value="1"/>
</dbReference>
<evidence type="ECO:0000313" key="3">
    <source>
        <dbReference type="EMBL" id="CAA9324004.1"/>
    </source>
</evidence>
<dbReference type="Gene3D" id="3.40.50.300">
    <property type="entry name" value="P-loop containing nucleotide triphosphate hydrolases"/>
    <property type="match status" value="2"/>
</dbReference>
<evidence type="ECO:0000259" key="2">
    <source>
        <dbReference type="SMART" id="SM00952"/>
    </source>
</evidence>
<dbReference type="FunFam" id="3.40.960.10:FF:000002">
    <property type="entry name" value="DNA helicase related protein"/>
    <property type="match status" value="1"/>
</dbReference>
<protein>
    <submittedName>
        <fullName evidence="3">DNA helicase related protein</fullName>
    </submittedName>
</protein>
<evidence type="ECO:0000256" key="1">
    <source>
        <dbReference type="SAM" id="MobiDB-lite"/>
    </source>
</evidence>
<dbReference type="Pfam" id="PF13086">
    <property type="entry name" value="AAA_11"/>
    <property type="match status" value="1"/>
</dbReference>
<keyword evidence="3" id="KW-0547">Nucleotide-binding</keyword>
<dbReference type="InterPro" id="IPR041679">
    <property type="entry name" value="DNA2/NAM7-like_C"/>
</dbReference>
<dbReference type="InterPro" id="IPR047187">
    <property type="entry name" value="SF1_C_Upf1"/>
</dbReference>
<feature type="non-terminal residue" evidence="3">
    <location>
        <position position="1020"/>
    </location>
</feature>
<accession>A0A6J4L618</accession>
<dbReference type="InterPro" id="IPR011335">
    <property type="entry name" value="Restrct_endonuc-II-like"/>
</dbReference>
<proteinExistence type="predicted"/>
<feature type="domain" description="RAP" evidence="2">
    <location>
        <begin position="854"/>
        <end position="911"/>
    </location>
</feature>
<name>A0A6J4L618_9CHLR</name>
<dbReference type="GO" id="GO:0004386">
    <property type="term" value="F:helicase activity"/>
    <property type="evidence" value="ECO:0007669"/>
    <property type="project" value="UniProtKB-KW"/>
</dbReference>
<feature type="compositionally biased region" description="Pro residues" evidence="1">
    <location>
        <begin position="915"/>
        <end position="943"/>
    </location>
</feature>
<dbReference type="SUPFAM" id="SSF52980">
    <property type="entry name" value="Restriction endonuclease-like"/>
    <property type="match status" value="1"/>
</dbReference>
<keyword evidence="3" id="KW-0378">Hydrolase</keyword>
<dbReference type="SMART" id="SM00952">
    <property type="entry name" value="RAP"/>
    <property type="match status" value="1"/>
</dbReference>
<dbReference type="InterPro" id="IPR013584">
    <property type="entry name" value="RAP"/>
</dbReference>
<organism evidence="3">
    <name type="scientific">uncultured Chloroflexia bacterium</name>
    <dbReference type="NCBI Taxonomy" id="1672391"/>
    <lineage>
        <taxon>Bacteria</taxon>
        <taxon>Bacillati</taxon>
        <taxon>Chloroflexota</taxon>
        <taxon>Chloroflexia</taxon>
        <taxon>environmental samples</taxon>
    </lineage>
</organism>
<dbReference type="InterPro" id="IPR041677">
    <property type="entry name" value="DNA2/NAM7_AAA_11"/>
</dbReference>
<dbReference type="PANTHER" id="PTHR10887">
    <property type="entry name" value="DNA2/NAM7 HELICASE FAMILY"/>
    <property type="match status" value="1"/>
</dbReference>
<dbReference type="EMBL" id="CADCTR010001979">
    <property type="protein sequence ID" value="CAA9324004.1"/>
    <property type="molecule type" value="Genomic_DNA"/>
</dbReference>
<gene>
    <name evidence="3" type="ORF">AVDCRST_MAG93-5884</name>
</gene>
<dbReference type="InterPro" id="IPR045055">
    <property type="entry name" value="DNA2/NAM7-like"/>
</dbReference>
<dbReference type="FunFam" id="3.40.50.300:FF:002063">
    <property type="entry name" value="DNA helicase related protein"/>
    <property type="match status" value="1"/>
</dbReference>
<dbReference type="InterPro" id="IPR027417">
    <property type="entry name" value="P-loop_NTPase"/>
</dbReference>
<feature type="region of interest" description="Disordered" evidence="1">
    <location>
        <begin position="909"/>
        <end position="987"/>
    </location>
</feature>
<dbReference type="SUPFAM" id="SSF52540">
    <property type="entry name" value="P-loop containing nucleoside triphosphate hydrolases"/>
    <property type="match status" value="1"/>
</dbReference>
<dbReference type="InterPro" id="IPR049468">
    <property type="entry name" value="Restrct_endonuc-II-like_dom"/>
</dbReference>
<feature type="compositionally biased region" description="Basic and acidic residues" evidence="1">
    <location>
        <begin position="947"/>
        <end position="965"/>
    </location>
</feature>
<dbReference type="PANTHER" id="PTHR10887:SF530">
    <property type="entry name" value="SUPERFAMILY I DNA HELICASES"/>
    <property type="match status" value="1"/>
</dbReference>
<dbReference type="CDD" id="cd18808">
    <property type="entry name" value="SF1_C_Upf1"/>
    <property type="match status" value="1"/>
</dbReference>
<feature type="non-terminal residue" evidence="3">
    <location>
        <position position="1"/>
    </location>
</feature>
<dbReference type="Gene3D" id="3.40.960.10">
    <property type="entry name" value="VSR Endonuclease"/>
    <property type="match status" value="1"/>
</dbReference>
<feature type="compositionally biased region" description="Pro residues" evidence="1">
    <location>
        <begin position="966"/>
        <end position="979"/>
    </location>
</feature>